<reference evidence="1" key="1">
    <citation type="journal article" date="2014" name="Front. Microbiol.">
        <title>High frequency of phylogenetically diverse reductive dehalogenase-homologous genes in deep subseafloor sedimentary metagenomes.</title>
        <authorList>
            <person name="Kawai M."/>
            <person name="Futagami T."/>
            <person name="Toyoda A."/>
            <person name="Takaki Y."/>
            <person name="Nishi S."/>
            <person name="Hori S."/>
            <person name="Arai W."/>
            <person name="Tsubouchi T."/>
            <person name="Morono Y."/>
            <person name="Uchiyama I."/>
            <person name="Ito T."/>
            <person name="Fujiyama A."/>
            <person name="Inagaki F."/>
            <person name="Takami H."/>
        </authorList>
    </citation>
    <scope>NUCLEOTIDE SEQUENCE</scope>
    <source>
        <strain evidence="1">Expedition CK06-06</strain>
    </source>
</reference>
<evidence type="ECO:0000313" key="1">
    <source>
        <dbReference type="EMBL" id="GAH37404.1"/>
    </source>
</evidence>
<dbReference type="InterPro" id="IPR011990">
    <property type="entry name" value="TPR-like_helical_dom_sf"/>
</dbReference>
<accession>X1G767</accession>
<dbReference type="Gene3D" id="1.25.40.10">
    <property type="entry name" value="Tetratricopeptide repeat domain"/>
    <property type="match status" value="1"/>
</dbReference>
<sequence length="107" mass="12762">DKENSYSNIYYGLLYDQGLKFKKDSKKAIHYFERANDYGVYESATARLLDYYKNDPTFRNQEKYVHWLDFAKNNELDIELDLLQWDNQSEDSGASSSFFGKLFKKKK</sequence>
<proteinExistence type="predicted"/>
<evidence type="ECO:0008006" key="2">
    <source>
        <dbReference type="Google" id="ProtNLM"/>
    </source>
</evidence>
<gene>
    <name evidence="1" type="ORF">S03H2_10740</name>
</gene>
<feature type="non-terminal residue" evidence="1">
    <location>
        <position position="1"/>
    </location>
</feature>
<protein>
    <recommendedName>
        <fullName evidence="2">Sel1 repeat family protein</fullName>
    </recommendedName>
</protein>
<dbReference type="EMBL" id="BARU01005510">
    <property type="protein sequence ID" value="GAH37404.1"/>
    <property type="molecule type" value="Genomic_DNA"/>
</dbReference>
<organism evidence="1">
    <name type="scientific">marine sediment metagenome</name>
    <dbReference type="NCBI Taxonomy" id="412755"/>
    <lineage>
        <taxon>unclassified sequences</taxon>
        <taxon>metagenomes</taxon>
        <taxon>ecological metagenomes</taxon>
    </lineage>
</organism>
<dbReference type="SUPFAM" id="SSF81901">
    <property type="entry name" value="HCP-like"/>
    <property type="match status" value="1"/>
</dbReference>
<name>X1G767_9ZZZZ</name>
<comment type="caution">
    <text evidence="1">The sequence shown here is derived from an EMBL/GenBank/DDBJ whole genome shotgun (WGS) entry which is preliminary data.</text>
</comment>
<dbReference type="AlphaFoldDB" id="X1G767"/>